<organism evidence="3 4">
    <name type="scientific">Alosa alosa</name>
    <name type="common">allis shad</name>
    <dbReference type="NCBI Taxonomy" id="278164"/>
    <lineage>
        <taxon>Eukaryota</taxon>
        <taxon>Metazoa</taxon>
        <taxon>Chordata</taxon>
        <taxon>Craniata</taxon>
        <taxon>Vertebrata</taxon>
        <taxon>Euteleostomi</taxon>
        <taxon>Actinopterygii</taxon>
        <taxon>Neopterygii</taxon>
        <taxon>Teleostei</taxon>
        <taxon>Clupei</taxon>
        <taxon>Clupeiformes</taxon>
        <taxon>Clupeoidei</taxon>
        <taxon>Clupeidae</taxon>
        <taxon>Alosa</taxon>
    </lineage>
</organism>
<comment type="caution">
    <text evidence="3">The sequence shown here is derived from an EMBL/GenBank/DDBJ whole genome shotgun (WGS) entry which is preliminary data.</text>
</comment>
<protein>
    <recommendedName>
        <fullName evidence="2">B30.2/SPRY domain-containing protein</fullName>
    </recommendedName>
</protein>
<proteinExistence type="predicted"/>
<keyword evidence="4" id="KW-1185">Reference proteome</keyword>
<reference evidence="3" key="1">
    <citation type="submission" date="2020-10" db="EMBL/GenBank/DDBJ databases">
        <title>Chromosome-scale genome assembly of the Allis shad, Alosa alosa.</title>
        <authorList>
            <person name="Margot Z."/>
            <person name="Christophe K."/>
            <person name="Cabau C."/>
            <person name="Louis A."/>
            <person name="Berthelot C."/>
            <person name="Parey E."/>
            <person name="Roest Crollius H."/>
            <person name="Montfort J."/>
            <person name="Robinson-Rechavi M."/>
            <person name="Bucao C."/>
            <person name="Bouchez O."/>
            <person name="Gislard M."/>
            <person name="Lluch J."/>
            <person name="Milhes M."/>
            <person name="Lampietro C."/>
            <person name="Lopez Roques C."/>
            <person name="Donnadieu C."/>
            <person name="Braasch I."/>
            <person name="Desvignes T."/>
            <person name="Postlethwait J."/>
            <person name="Bobe J."/>
            <person name="Guiguen Y."/>
        </authorList>
    </citation>
    <scope>NUCLEOTIDE SEQUENCE</scope>
    <source>
        <strain evidence="3">M-15738</strain>
        <tissue evidence="3">Blood</tissue>
    </source>
</reference>
<dbReference type="SMART" id="SM00589">
    <property type="entry name" value="PRY"/>
    <property type="match status" value="1"/>
</dbReference>
<dbReference type="SUPFAM" id="SSF49899">
    <property type="entry name" value="Concanavalin A-like lectins/glucanases"/>
    <property type="match status" value="1"/>
</dbReference>
<dbReference type="EMBL" id="JADWDJ010000015">
    <property type="protein sequence ID" value="KAG5269717.1"/>
    <property type="molecule type" value="Genomic_DNA"/>
</dbReference>
<gene>
    <name evidence="3" type="ORF">AALO_G00205260</name>
</gene>
<evidence type="ECO:0000313" key="3">
    <source>
        <dbReference type="EMBL" id="KAG5269717.1"/>
    </source>
</evidence>
<accession>A0AAV6G6H6</accession>
<dbReference type="InterPro" id="IPR050143">
    <property type="entry name" value="TRIM/RBCC"/>
</dbReference>
<dbReference type="InterPro" id="IPR013320">
    <property type="entry name" value="ConA-like_dom_sf"/>
</dbReference>
<name>A0AAV6G6H6_9TELE</name>
<dbReference type="PANTHER" id="PTHR24103">
    <property type="entry name" value="E3 UBIQUITIN-PROTEIN LIGASE TRIM"/>
    <property type="match status" value="1"/>
</dbReference>
<dbReference type="AlphaFoldDB" id="A0AAV6G6H6"/>
<feature type="domain" description="B30.2/SPRY" evidence="2">
    <location>
        <begin position="50"/>
        <end position="118"/>
    </location>
</feature>
<dbReference type="PROSITE" id="PS50188">
    <property type="entry name" value="B302_SPRY"/>
    <property type="match status" value="1"/>
</dbReference>
<feature type="region of interest" description="Disordered" evidence="1">
    <location>
        <begin position="1"/>
        <end position="36"/>
    </location>
</feature>
<feature type="compositionally biased region" description="Low complexity" evidence="1">
    <location>
        <begin position="19"/>
        <end position="34"/>
    </location>
</feature>
<dbReference type="InterPro" id="IPR001870">
    <property type="entry name" value="B30.2/SPRY"/>
</dbReference>
<evidence type="ECO:0000256" key="1">
    <source>
        <dbReference type="SAM" id="MobiDB-lite"/>
    </source>
</evidence>
<evidence type="ECO:0000259" key="2">
    <source>
        <dbReference type="PROSITE" id="PS50188"/>
    </source>
</evidence>
<evidence type="ECO:0000313" key="4">
    <source>
        <dbReference type="Proteomes" id="UP000823561"/>
    </source>
</evidence>
<dbReference type="InterPro" id="IPR043136">
    <property type="entry name" value="B30.2/SPRY_sf"/>
</dbReference>
<sequence length="118" mass="12817">MRAMAENIRTDDVTSLHNSTAESSEPAPTAAPTPQCTQQDLETVQINVAKHLDNLEGTLVKKMIQKIAPVALDPNTAHPDLILSENLTRMTYVKNNPKRFDKYGSALGSVGFNSGTHS</sequence>
<dbReference type="InterPro" id="IPR006574">
    <property type="entry name" value="PRY"/>
</dbReference>
<dbReference type="Gene3D" id="2.60.120.920">
    <property type="match status" value="1"/>
</dbReference>
<dbReference type="Pfam" id="PF13765">
    <property type="entry name" value="PRY"/>
    <property type="match status" value="1"/>
</dbReference>
<dbReference type="Proteomes" id="UP000823561">
    <property type="component" value="Chromosome 15"/>
</dbReference>